<dbReference type="SUPFAM" id="SSF50978">
    <property type="entry name" value="WD40 repeat-like"/>
    <property type="match status" value="1"/>
</dbReference>
<dbReference type="Gene3D" id="1.10.1540.10">
    <property type="entry name" value="BEACH domain"/>
    <property type="match status" value="1"/>
</dbReference>
<dbReference type="KEGG" id="bbig:BBBOND_0211430"/>
<dbReference type="InterPro" id="IPR036322">
    <property type="entry name" value="WD40_repeat_dom_sf"/>
</dbReference>
<proteinExistence type="predicted"/>
<dbReference type="VEuPathDB" id="PiroplasmaDB:BBBOND_0211430"/>
<dbReference type="PANTHER" id="PTHR13743">
    <property type="entry name" value="BEIGE/BEACH-RELATED"/>
    <property type="match status" value="1"/>
</dbReference>
<organism evidence="2 3">
    <name type="scientific">Babesia bigemina</name>
    <dbReference type="NCBI Taxonomy" id="5866"/>
    <lineage>
        <taxon>Eukaryota</taxon>
        <taxon>Sar</taxon>
        <taxon>Alveolata</taxon>
        <taxon>Apicomplexa</taxon>
        <taxon>Aconoidasida</taxon>
        <taxon>Piroplasmida</taxon>
        <taxon>Babesiidae</taxon>
        <taxon>Babesia</taxon>
    </lineage>
</organism>
<protein>
    <submittedName>
        <fullName evidence="2">Factor associated with neutral-sphingomyelinase activation, putative</fullName>
    </submittedName>
</protein>
<dbReference type="EMBL" id="LK391708">
    <property type="protein sequence ID" value="CDR95998.1"/>
    <property type="molecule type" value="Genomic_DNA"/>
</dbReference>
<dbReference type="PANTHER" id="PTHR13743:SF123">
    <property type="entry name" value="PROTEIN FAN"/>
    <property type="match status" value="1"/>
</dbReference>
<dbReference type="InterPro" id="IPR057496">
    <property type="entry name" value="FAN-like_PH"/>
</dbReference>
<evidence type="ECO:0000313" key="3">
    <source>
        <dbReference type="Proteomes" id="UP000033188"/>
    </source>
</evidence>
<evidence type="ECO:0000313" key="2">
    <source>
        <dbReference type="EMBL" id="CDR95998.1"/>
    </source>
</evidence>
<evidence type="ECO:0000259" key="1">
    <source>
        <dbReference type="PROSITE" id="PS50197"/>
    </source>
</evidence>
<dbReference type="Gene3D" id="2.130.10.10">
    <property type="entry name" value="YVTN repeat-like/Quinoprotein amine dehydrogenase"/>
    <property type="match status" value="1"/>
</dbReference>
<dbReference type="OrthoDB" id="26681at2759"/>
<reference evidence="3" key="1">
    <citation type="submission" date="2014-06" db="EMBL/GenBank/DDBJ databases">
        <authorList>
            <person name="Aslett M."/>
            <person name="De Silva N."/>
        </authorList>
    </citation>
    <scope>NUCLEOTIDE SEQUENCE [LARGE SCALE GENOMIC DNA]</scope>
    <source>
        <strain evidence="3">Bond</strain>
    </source>
</reference>
<dbReference type="AlphaFoldDB" id="A0A061D612"/>
<dbReference type="InterPro" id="IPR000409">
    <property type="entry name" value="BEACH_dom"/>
</dbReference>
<dbReference type="Pfam" id="PF02138">
    <property type="entry name" value="Beach"/>
    <property type="match status" value="1"/>
</dbReference>
<dbReference type="CDD" id="cd06071">
    <property type="entry name" value="Beach"/>
    <property type="match status" value="1"/>
</dbReference>
<keyword evidence="3" id="KW-1185">Reference proteome</keyword>
<dbReference type="RefSeq" id="XP_012768184.1">
    <property type="nucleotide sequence ID" value="XM_012912730.1"/>
</dbReference>
<dbReference type="InterPro" id="IPR050865">
    <property type="entry name" value="BEACH_Domain"/>
</dbReference>
<dbReference type="GeneID" id="24564539"/>
<name>A0A061D612_BABBI</name>
<dbReference type="SUPFAM" id="SSF81837">
    <property type="entry name" value="BEACH domain"/>
    <property type="match status" value="1"/>
</dbReference>
<accession>A0A061D612</accession>
<dbReference type="Proteomes" id="UP000033188">
    <property type="component" value="Chromosome 2"/>
</dbReference>
<dbReference type="OMA" id="QHITHIQ"/>
<dbReference type="STRING" id="5866.A0A061D612"/>
<gene>
    <name evidence="2" type="ORF">BBBOND_0211430</name>
</gene>
<dbReference type="SMART" id="SM01026">
    <property type="entry name" value="Beach"/>
    <property type="match status" value="1"/>
</dbReference>
<dbReference type="PROSITE" id="PS50197">
    <property type="entry name" value="BEACH"/>
    <property type="match status" value="1"/>
</dbReference>
<dbReference type="InterPro" id="IPR036372">
    <property type="entry name" value="BEACH_dom_sf"/>
</dbReference>
<feature type="domain" description="BEACH" evidence="1">
    <location>
        <begin position="340"/>
        <end position="665"/>
    </location>
</feature>
<dbReference type="Pfam" id="PF25400">
    <property type="entry name" value="PH_FAN"/>
    <property type="match status" value="1"/>
</dbReference>
<sequence length="1061" mass="117850">MLSAVRSFDLVLLEEGEDYVCDAACNSTSSFPNDITAAGWPQFVESLKNVQNCRNKVIKGRIRLGTKSLIFEPDAFDSPILKLHFQNITAICSSAHVSRAIYVSCTRVISIPTAIYNGKTRYLSAYDVHVAKKAAPGLKQTPSTTTDASATASMGLPGFVFIFAYPTDHIHDEQLSDYLRVWNAYKLNVDTDALNARPAGSFNQALLQPREKPLLGCAASSIHTEPVFCWRLKRMVRHGGYAALTDRAFYFEPSPNFSRKSCKRVPIDRILHIFKRDSGMPSKGESATALEIISLPEDSFEKRVRDSRKLYGCIYLQFKRENDREKFTSTLKSIIPRAFFALESRTFRNEMTQLWRRGILPNFQYIDFLNCISGRSRYDMSHYPIFPWVIADYDSATLDLKDPKVFRDLSKPIGALNAERLLHLKTRMSTLHQADKSNSDPAAASDKEQCTCGDGKCDSCLMRMWNDGFYLYCSHYSTPALVVFFLIRLQPECQLRLYSGKFDSTARTFKSIAETFHNVLHGHSTFFELIPEFYSGNDAFLRNQLNITTQDGRLCDVELPRWAGNSSAQFMKMMRNALESEHVSKHLHKWIDLVFGYKQAGLESIKSDNTFHPLSYLSSVRVGKMPMTRATQNLLRTMEPKAISVQVREFGQAPIMLFETSHSPRLRHPHWQETDDPVDSAPWFIYVKRHSEIFAGGDSDAGEGLRLGRTISQGSSEGHLRQLVTTSPRNKVRTQRLGPLGNEITGAGFAAPDIVYSLSHNGSIMLRHVDKADSVVHASIDRRPLTCATSALGYLCVCSSSGNMTMCNLQAILSVNGGFPLNGPVANGDVVKFGDADEGGFFYRKQLHSDGISCVSFGDGVLTSGGFDETVRQYQLTNSDIRLIGVFDETNGPLAALSCANGLLLTASVSGSLTLWDPRSPHIPIWNHEIRQKAGDSRVVSCGISNRYIQLVSTGESPVIFWDVRMLNSLSSCSGFKRELAAPQFSILGAVCDPNDCVCISGTQGGVPALQLHDLHTRSVLMTTELDGLAYPTIMAANEFGGPHRLLVANTAGENLTLVAQ</sequence>
<dbReference type="InterPro" id="IPR015943">
    <property type="entry name" value="WD40/YVTN_repeat-like_dom_sf"/>
</dbReference>